<proteinExistence type="predicted"/>
<protein>
    <recommendedName>
        <fullName evidence="4">Ommochrome-binding protein-like</fullName>
    </recommendedName>
</protein>
<organism evidence="2 3">
    <name type="scientific">Loxostege sticticalis</name>
    <name type="common">Beet webworm moth</name>
    <dbReference type="NCBI Taxonomy" id="481309"/>
    <lineage>
        <taxon>Eukaryota</taxon>
        <taxon>Metazoa</taxon>
        <taxon>Ecdysozoa</taxon>
        <taxon>Arthropoda</taxon>
        <taxon>Hexapoda</taxon>
        <taxon>Insecta</taxon>
        <taxon>Pterygota</taxon>
        <taxon>Neoptera</taxon>
        <taxon>Endopterygota</taxon>
        <taxon>Lepidoptera</taxon>
        <taxon>Glossata</taxon>
        <taxon>Ditrysia</taxon>
        <taxon>Pyraloidea</taxon>
        <taxon>Crambidae</taxon>
        <taxon>Pyraustinae</taxon>
        <taxon>Loxostege</taxon>
    </lineage>
</organism>
<gene>
    <name evidence="2" type="ORF">ABMA27_003011</name>
</gene>
<evidence type="ECO:0000313" key="2">
    <source>
        <dbReference type="EMBL" id="KAL0879228.1"/>
    </source>
</evidence>
<name>A0ABR3HRV6_LOXSC</name>
<reference evidence="2 3" key="1">
    <citation type="submission" date="2024-06" db="EMBL/GenBank/DDBJ databases">
        <title>A chromosome-level genome assembly of beet webworm, Loxostege sticticalis.</title>
        <authorList>
            <person name="Zhang Y."/>
        </authorList>
    </citation>
    <scope>NUCLEOTIDE SEQUENCE [LARGE SCALE GENOMIC DNA]</scope>
    <source>
        <strain evidence="2">AQ026</strain>
        <tissue evidence="2">Whole body</tissue>
    </source>
</reference>
<dbReference type="EMBL" id="JBEUOH010000014">
    <property type="protein sequence ID" value="KAL0879228.1"/>
    <property type="molecule type" value="Genomic_DNA"/>
</dbReference>
<sequence length="308" mass="35001">MVYLLFHVSVNLGPDSAMMLVAILVMHLALSMAAETSPAPEPICTTCVRVNTTCYEIMHLFELQANFRTRIVINKMEVLHSDNILFYSYEPEIADPEYYKVAYVDIEDPDNNGLVSDNTSTPHNFGTFAIHQEKSLLYLGGRDGIFTYDTSKKLAWYSSLGDEILTLFFKNNLYIVKANDSRIIVKKGDTFNSILEYMPIKNFVINKDNVIVFLSTYGLFLNKKEETIWLSKNAFFRGLTVDLDGVVYTWWIDGIYKVDIKRNLGESRVVKVAHMTHIAAMTFDNENNILLSAGKALYKMSVSNATKC</sequence>
<comment type="caution">
    <text evidence="2">The sequence shown here is derived from an EMBL/GenBank/DDBJ whole genome shotgun (WGS) entry which is preliminary data.</text>
</comment>
<dbReference type="SUPFAM" id="SSF101898">
    <property type="entry name" value="NHL repeat"/>
    <property type="match status" value="1"/>
</dbReference>
<feature type="chain" id="PRO_5046265278" description="Ommochrome-binding protein-like" evidence="1">
    <location>
        <begin position="34"/>
        <end position="308"/>
    </location>
</feature>
<dbReference type="Proteomes" id="UP001549920">
    <property type="component" value="Unassembled WGS sequence"/>
</dbReference>
<keyword evidence="1" id="KW-0732">Signal</keyword>
<evidence type="ECO:0008006" key="4">
    <source>
        <dbReference type="Google" id="ProtNLM"/>
    </source>
</evidence>
<accession>A0ABR3HRV6</accession>
<feature type="signal peptide" evidence="1">
    <location>
        <begin position="1"/>
        <end position="33"/>
    </location>
</feature>
<evidence type="ECO:0000256" key="1">
    <source>
        <dbReference type="SAM" id="SignalP"/>
    </source>
</evidence>
<keyword evidence="3" id="KW-1185">Reference proteome</keyword>
<evidence type="ECO:0000313" key="3">
    <source>
        <dbReference type="Proteomes" id="UP001549920"/>
    </source>
</evidence>